<reference evidence="3" key="1">
    <citation type="journal article" date="2019" name="Int. J. Syst. Evol. Microbiol.">
        <title>The Global Catalogue of Microorganisms (GCM) 10K type strain sequencing project: providing services to taxonomists for standard genome sequencing and annotation.</title>
        <authorList>
            <consortium name="The Broad Institute Genomics Platform"/>
            <consortium name="The Broad Institute Genome Sequencing Center for Infectious Disease"/>
            <person name="Wu L."/>
            <person name="Ma J."/>
        </authorList>
    </citation>
    <scope>NUCLEOTIDE SEQUENCE [LARGE SCALE GENOMIC DNA]</scope>
    <source>
        <strain evidence="3">KCTC 52368</strain>
    </source>
</reference>
<dbReference type="Gene3D" id="3.20.20.140">
    <property type="entry name" value="Metal-dependent hydrolases"/>
    <property type="match status" value="2"/>
</dbReference>
<dbReference type="SUPFAM" id="SSF51338">
    <property type="entry name" value="Composite domain of metallo-dependent hydrolases"/>
    <property type="match status" value="2"/>
</dbReference>
<dbReference type="Pfam" id="PF01979">
    <property type="entry name" value="Amidohydro_1"/>
    <property type="match status" value="2"/>
</dbReference>
<evidence type="ECO:0000259" key="1">
    <source>
        <dbReference type="Pfam" id="PF01979"/>
    </source>
</evidence>
<feature type="domain" description="Amidohydrolase-related" evidence="1">
    <location>
        <begin position="865"/>
        <end position="945"/>
    </location>
</feature>
<dbReference type="InterPro" id="IPR011059">
    <property type="entry name" value="Metal-dep_hydrolase_composite"/>
</dbReference>
<protein>
    <submittedName>
        <fullName evidence="2">Amidohydrolase family protein</fullName>
    </submittedName>
</protein>
<evidence type="ECO:0000313" key="2">
    <source>
        <dbReference type="EMBL" id="MFD2586238.1"/>
    </source>
</evidence>
<dbReference type="PANTHER" id="PTHR43135">
    <property type="entry name" value="ALPHA-D-RIBOSE 1-METHYLPHOSPHONATE 5-TRIPHOSPHATE DIPHOSPHATASE"/>
    <property type="match status" value="1"/>
</dbReference>
<dbReference type="SUPFAM" id="SSF51556">
    <property type="entry name" value="Metallo-dependent hydrolases"/>
    <property type="match status" value="1"/>
</dbReference>
<name>A0ABW5MVP5_9FLAO</name>
<dbReference type="InterPro" id="IPR051781">
    <property type="entry name" value="Metallo-dep_Hydrolase"/>
</dbReference>
<dbReference type="RefSeq" id="WP_377765877.1">
    <property type="nucleotide sequence ID" value="NZ_JBHULB010000007.1"/>
</dbReference>
<dbReference type="EMBL" id="JBHULB010000007">
    <property type="protein sequence ID" value="MFD2586238.1"/>
    <property type="molecule type" value="Genomic_DNA"/>
</dbReference>
<gene>
    <name evidence="2" type="ORF">ACFSQJ_04815</name>
</gene>
<dbReference type="InterPro" id="IPR032466">
    <property type="entry name" value="Metal_Hydrolase"/>
</dbReference>
<comment type="caution">
    <text evidence="2">The sequence shown here is derived from an EMBL/GenBank/DDBJ whole genome shotgun (WGS) entry which is preliminary data.</text>
</comment>
<dbReference type="PANTHER" id="PTHR43135:SF3">
    <property type="entry name" value="ALPHA-D-RIBOSE 1-METHYLPHOSPHONATE 5-TRIPHOSPHATE DIPHOSPHATASE"/>
    <property type="match status" value="1"/>
</dbReference>
<dbReference type="InterPro" id="IPR006680">
    <property type="entry name" value="Amidohydro-rel"/>
</dbReference>
<feature type="domain" description="Amidohydrolase-related" evidence="1">
    <location>
        <begin position="350"/>
        <end position="424"/>
    </location>
</feature>
<dbReference type="Proteomes" id="UP001597526">
    <property type="component" value="Unassembled WGS sequence"/>
</dbReference>
<sequence>MKLRYFIKAERTSLFFALVFGFFFNTMIGQETFPKNDVADKRPEAFALTNAMIVTAPGAKLENATLLIRNGMVETVTSNGTVPDGYTKIDMAGHHIYPSFIDIFSTYGQPEVTKRPRGNPYVKKEQIQSDTKGAYNANEAIKASYKAADGFEVDTQNAKKLREQGFGAVASLRPDGIARGTAALVLLGDKRENQMVVRSQVASHFSFDKGSSTQDFPISPMGSIALLRQTFYDAAWYKDLAPKPFTDLSLEALANSNPLPKIFETNGWLTALRAAKIAQEFNMRFIIKGGGDEYQRLEEIKATNSQLIIPLNFPKTFDVSNPYITQKISLADLKHWEMAPSNPALLEKNGITFAFTAHPSANSSDFLANLRKAVSFGLNEETALAALTTVPAKMLRSESSLGSLEKGKIANFLITDGNLFNPNTSVLENWIRGTRHTLQQLPIAKILGTYRLKLPEGRFDLKLESAKGKYRAHVINASGENLKADFSIHGSMASLQFSLPSKGTYTLGGFYTFEDQTVLFSGTGSLNYENEWSWSARKISPLKETINDNDLIDRRISGNIVYPFMAYGNTEKIRPERLLIKNTNVWTNEDIGVLENMDVLVTNGKIERIGTNLEDTTAKRIDGTGKHLTPGIIDEHSHIAISAVNDIAANSGMVRMGDVIDSEDISIYRALAGGVVAAHILHGSSDPIGGQSALIKLKWGENPENLKISKASPFIKFALGENPKRSKSAPSLRFPRSLMGLEQFYTNAFVEALDYKKEWNAYNGSGKKQRTSVSAPRTDILKQTMLEIVEGNRFISCHSYQEKEMLMLMDVADRFGFTVNTFTHALEGHRIADKMAAHGVGGSTFSDKWNFKWETRNAIPYNAVIMHREGVTTAINSDSRETIRHLNHEAAKSMKYGGMSAEDALKLITLNPAKLLHLDKTMGSIKEGKSADLVLWSGPPLSIYAKPEKTIVEGAIYFDMDRDLKLRAEIKKERARIIQLMRSEKGTAKAEQKISTTKPEFHCEYLGEE</sequence>
<accession>A0ABW5MVP5</accession>
<dbReference type="Gene3D" id="2.30.40.10">
    <property type="entry name" value="Urease, subunit C, domain 1"/>
    <property type="match status" value="1"/>
</dbReference>
<proteinExistence type="predicted"/>
<organism evidence="2 3">
    <name type="scientific">Croceitalea marina</name>
    <dbReference type="NCBI Taxonomy" id="1775166"/>
    <lineage>
        <taxon>Bacteria</taxon>
        <taxon>Pseudomonadati</taxon>
        <taxon>Bacteroidota</taxon>
        <taxon>Flavobacteriia</taxon>
        <taxon>Flavobacteriales</taxon>
        <taxon>Flavobacteriaceae</taxon>
        <taxon>Croceitalea</taxon>
    </lineage>
</organism>
<keyword evidence="3" id="KW-1185">Reference proteome</keyword>
<evidence type="ECO:0000313" key="3">
    <source>
        <dbReference type="Proteomes" id="UP001597526"/>
    </source>
</evidence>